<dbReference type="KEGG" id="mel:Metbo_1118"/>
<organism evidence="5 6">
    <name type="scientific">Methanobacterium lacus (strain AL-21)</name>
    <dbReference type="NCBI Taxonomy" id="877455"/>
    <lineage>
        <taxon>Archaea</taxon>
        <taxon>Methanobacteriati</taxon>
        <taxon>Methanobacteriota</taxon>
        <taxon>Methanomada group</taxon>
        <taxon>Methanobacteria</taxon>
        <taxon>Methanobacteriales</taxon>
        <taxon>Methanobacteriaceae</taxon>
        <taxon>Methanobacterium</taxon>
    </lineage>
</organism>
<dbReference type="RefSeq" id="WP_013644714.1">
    <property type="nucleotide sequence ID" value="NC_015216.1"/>
</dbReference>
<dbReference type="GO" id="GO:0070733">
    <property type="term" value="F:AMPylase activity"/>
    <property type="evidence" value="ECO:0007669"/>
    <property type="project" value="UniProtKB-EC"/>
</dbReference>
<sequence>MGTSEFIKDIKCNRCGKQSKIFSEQILENKYCECGGKYEYNPEIDNFSDSDSINLTKNDLKREYQKKYDNYLELGKILKNDLEKSLKSKVDKFRIECRIKDFDKFYEKIQRKSYKNPFKEIEDICGIRIICYFSDDLEIISKIIKEEFDVKKSVNKSDLLDAEKFGYRSKHFIIKIKNDDLKQYEYQNLKDLTAEIQIRTLLMDVHASIQHKLTYKKGQYIPHKFQHQLAKLSAILELADEEFVRLKDDIWEYDYELKIVKENFLNENRKLKVDDFANIFRQELTIETLQKFLDFYFSDREKIFFKTKELYENIKRYNDENNDQITLNTLLELYYIIDDLEDLENKYFAQYENENKWHQSECINQILIIAHPKFKDYAANDSSKSTMTFRSTIY</sequence>
<feature type="domain" description="RelA/SpoT" evidence="4">
    <location>
        <begin position="97"/>
        <end position="221"/>
    </location>
</feature>
<dbReference type="InterPro" id="IPR043519">
    <property type="entry name" value="NT_sf"/>
</dbReference>
<proteinExistence type="predicted"/>
<dbReference type="SUPFAM" id="SSF81301">
    <property type="entry name" value="Nucleotidyltransferase"/>
    <property type="match status" value="1"/>
</dbReference>
<accession>F0T5X0</accession>
<comment type="catalytic activity">
    <reaction evidence="2">
        <text>O-(5'-adenylyl)-L-tyrosyl-[protein] + ATP = O-[5'-(adenylyl-(5'-&gt;3')-adenylyl)]-L-tyrosyl-[protein] + diphosphate</text>
        <dbReference type="Rhea" id="RHEA:66528"/>
        <dbReference type="Rhea" id="RHEA-COMP:13846"/>
        <dbReference type="Rhea" id="RHEA-COMP:17046"/>
        <dbReference type="ChEBI" id="CHEBI:30616"/>
        <dbReference type="ChEBI" id="CHEBI:33019"/>
        <dbReference type="ChEBI" id="CHEBI:83624"/>
        <dbReference type="ChEBI" id="CHEBI:167160"/>
    </reaction>
</comment>
<dbReference type="EMBL" id="CP002551">
    <property type="protein sequence ID" value="ADZ09363.1"/>
    <property type="molecule type" value="Genomic_DNA"/>
</dbReference>
<dbReference type="GO" id="GO:0015969">
    <property type="term" value="P:guanosine tetraphosphate metabolic process"/>
    <property type="evidence" value="ECO:0007669"/>
    <property type="project" value="InterPro"/>
</dbReference>
<comment type="catalytic activity">
    <reaction evidence="3">
        <text>L-tyrosyl-[protein] + ATP = O-(5'-adenylyl)-L-tyrosyl-[protein] + diphosphate</text>
        <dbReference type="Rhea" id="RHEA:54288"/>
        <dbReference type="Rhea" id="RHEA-COMP:10136"/>
        <dbReference type="Rhea" id="RHEA-COMP:13846"/>
        <dbReference type="ChEBI" id="CHEBI:30616"/>
        <dbReference type="ChEBI" id="CHEBI:33019"/>
        <dbReference type="ChEBI" id="CHEBI:46858"/>
        <dbReference type="ChEBI" id="CHEBI:83624"/>
        <dbReference type="EC" id="2.7.7.108"/>
    </reaction>
</comment>
<keyword evidence="6" id="KW-1185">Reference proteome</keyword>
<name>F0T5X0_METLA</name>
<gene>
    <name evidence="5" type="ordered locus">Metbo_1118</name>
</gene>
<evidence type="ECO:0000256" key="3">
    <source>
        <dbReference type="ARBA" id="ARBA00048696"/>
    </source>
</evidence>
<dbReference type="OrthoDB" id="137976at2157"/>
<dbReference type="AlphaFoldDB" id="F0T5X0"/>
<dbReference type="GeneID" id="24964533"/>
<dbReference type="Gene3D" id="1.10.287.860">
    <property type="entry name" value="Nucleotidyltransferase"/>
    <property type="match status" value="1"/>
</dbReference>
<reference evidence="6" key="1">
    <citation type="submission" date="2011-02" db="EMBL/GenBank/DDBJ databases">
        <title>Complete sequence of Methanobacterium sp. AL-21.</title>
        <authorList>
            <consortium name="US DOE Joint Genome Institute"/>
            <person name="Lucas S."/>
            <person name="Copeland A."/>
            <person name="Lapidus A."/>
            <person name="Cheng J.-F."/>
            <person name="Goodwin L."/>
            <person name="Pitluck S."/>
            <person name="Chertkov O."/>
            <person name="Detter J.C."/>
            <person name="Han C."/>
            <person name="Tapia R."/>
            <person name="Land M."/>
            <person name="Hauser L."/>
            <person name="Kyrpides N."/>
            <person name="Ivanova N."/>
            <person name="Mikhailova N."/>
            <person name="Pagani I."/>
            <person name="Cadillo-Quiroz H."/>
            <person name="Imachi H."/>
            <person name="Zinder S."/>
            <person name="Liu W."/>
            <person name="Woyke T."/>
        </authorList>
    </citation>
    <scope>NUCLEOTIDE SEQUENCE [LARGE SCALE GENOMIC DNA]</scope>
    <source>
        <strain evidence="6">AL-21</strain>
    </source>
</reference>
<protein>
    <recommendedName>
        <fullName evidence="1">protein adenylyltransferase</fullName>
        <ecNumber evidence="1">2.7.7.108</ecNumber>
    </recommendedName>
</protein>
<dbReference type="PANTHER" id="PTHR41773">
    <property type="entry name" value="GTP PYROPHOSPHATASE-RELATED"/>
    <property type="match status" value="1"/>
</dbReference>
<evidence type="ECO:0000313" key="5">
    <source>
        <dbReference type="EMBL" id="ADZ09363.1"/>
    </source>
</evidence>
<dbReference type="EC" id="2.7.7.108" evidence="1"/>
<dbReference type="SMART" id="SM00954">
    <property type="entry name" value="RelA_SpoT"/>
    <property type="match status" value="1"/>
</dbReference>
<evidence type="ECO:0000313" key="6">
    <source>
        <dbReference type="Proteomes" id="UP000007490"/>
    </source>
</evidence>
<dbReference type="HOGENOM" id="CLU_058756_1_0_2"/>
<dbReference type="PANTHER" id="PTHR41773:SF1">
    <property type="entry name" value="RELA_SPOT DOMAIN-CONTAINING PROTEIN"/>
    <property type="match status" value="1"/>
</dbReference>
<dbReference type="Pfam" id="PF04607">
    <property type="entry name" value="RelA_SpoT"/>
    <property type="match status" value="1"/>
</dbReference>
<dbReference type="eggNOG" id="arCOG10830">
    <property type="taxonomic scope" value="Archaea"/>
</dbReference>
<evidence type="ECO:0000256" key="2">
    <source>
        <dbReference type="ARBA" id="ARBA00047518"/>
    </source>
</evidence>
<dbReference type="STRING" id="877455.Metbo_1118"/>
<dbReference type="InterPro" id="IPR007685">
    <property type="entry name" value="RelA_SpoT"/>
</dbReference>
<evidence type="ECO:0000259" key="4">
    <source>
        <dbReference type="SMART" id="SM00954"/>
    </source>
</evidence>
<dbReference type="Proteomes" id="UP000007490">
    <property type="component" value="Chromosome"/>
</dbReference>
<dbReference type="Gene3D" id="3.30.460.10">
    <property type="entry name" value="Beta Polymerase, domain 2"/>
    <property type="match status" value="1"/>
</dbReference>
<dbReference type="CDD" id="cd05399">
    <property type="entry name" value="NT_Rel-Spo_like"/>
    <property type="match status" value="1"/>
</dbReference>
<reference evidence="5 6" key="2">
    <citation type="journal article" date="2014" name="Int. J. Syst. Evol. Microbiol.">
        <title>Methanobacterium paludis sp. nov. and a novel strain of Methanobacterium lacus isolated from northern peatlands.</title>
        <authorList>
            <person name="Cadillo-Quiroz H."/>
            <person name="Brauer S.L."/>
            <person name="Goodson N."/>
            <person name="Yavitt J.B."/>
            <person name="Zinder S.H."/>
        </authorList>
    </citation>
    <scope>NUCLEOTIDE SEQUENCE [LARGE SCALE GENOMIC DNA]</scope>
    <source>
        <strain evidence="5 6">AL-21</strain>
    </source>
</reference>
<evidence type="ECO:0000256" key="1">
    <source>
        <dbReference type="ARBA" id="ARBA00034531"/>
    </source>
</evidence>